<dbReference type="EMBL" id="KK675775">
    <property type="protein sequence ID" value="KFQ08736.1"/>
    <property type="molecule type" value="Genomic_DNA"/>
</dbReference>
<protein>
    <recommendedName>
        <fullName evidence="30">Rac GTPase-activating protein 1</fullName>
    </recommendedName>
    <alternativeName>
        <fullName evidence="31">Male germ cell RacGap</fullName>
    </alternativeName>
</protein>
<dbReference type="GO" id="GO:0097149">
    <property type="term" value="C:centralspindlin complex"/>
    <property type="evidence" value="ECO:0007669"/>
    <property type="project" value="TreeGrafter"/>
</dbReference>
<evidence type="ECO:0000256" key="1">
    <source>
        <dbReference type="ARBA" id="ARBA00004123"/>
    </source>
</evidence>
<dbReference type="PANTHER" id="PTHR46199">
    <property type="entry name" value="RAC GTPASE-ACTIVATING PROTEIN 1"/>
    <property type="match status" value="1"/>
</dbReference>
<dbReference type="GO" id="GO:0001669">
    <property type="term" value="C:acrosomal vesicle"/>
    <property type="evidence" value="ECO:0007669"/>
    <property type="project" value="UniProtKB-SubCell"/>
</dbReference>
<evidence type="ECO:0000256" key="19">
    <source>
        <dbReference type="ARBA" id="ARBA00022843"/>
    </source>
</evidence>
<accession>A0A091PN32</accession>
<dbReference type="GO" id="GO:0008289">
    <property type="term" value="F:lipid binding"/>
    <property type="evidence" value="ECO:0007669"/>
    <property type="project" value="UniProtKB-KW"/>
</dbReference>
<evidence type="ECO:0000256" key="3">
    <source>
        <dbReference type="ARBA" id="ARBA00004214"/>
    </source>
</evidence>
<keyword evidence="9" id="KW-0217">Developmental protein</keyword>
<keyword evidence="14" id="KW-0132">Cell division</keyword>
<evidence type="ECO:0000256" key="28">
    <source>
        <dbReference type="ARBA" id="ARBA00023306"/>
    </source>
</evidence>
<dbReference type="InterPro" id="IPR046349">
    <property type="entry name" value="C1-like_sf"/>
</dbReference>
<evidence type="ECO:0000256" key="31">
    <source>
        <dbReference type="ARBA" id="ARBA00075869"/>
    </source>
</evidence>
<evidence type="ECO:0000256" key="20">
    <source>
        <dbReference type="ARBA" id="ARBA00022871"/>
    </source>
</evidence>
<evidence type="ECO:0000256" key="17">
    <source>
        <dbReference type="ARBA" id="ARBA00022782"/>
    </source>
</evidence>
<organism evidence="36 37">
    <name type="scientific">Leptosomus discolor</name>
    <name type="common">Madagascar cuckoo roller</name>
    <name type="synonym">Cuculus discolor</name>
    <dbReference type="NCBI Taxonomy" id="188344"/>
    <lineage>
        <taxon>Eukaryota</taxon>
        <taxon>Metazoa</taxon>
        <taxon>Chordata</taxon>
        <taxon>Craniata</taxon>
        <taxon>Vertebrata</taxon>
        <taxon>Euteleostomi</taxon>
        <taxon>Archelosauria</taxon>
        <taxon>Archosauria</taxon>
        <taxon>Dinosauria</taxon>
        <taxon>Saurischia</taxon>
        <taxon>Theropoda</taxon>
        <taxon>Coelurosauria</taxon>
        <taxon>Aves</taxon>
        <taxon>Neognathae</taxon>
        <taxon>Neoaves</taxon>
        <taxon>Telluraves</taxon>
        <taxon>Coraciimorphae</taxon>
        <taxon>Coraciiformes</taxon>
        <taxon>Leptosomidae</taxon>
        <taxon>Leptosomus</taxon>
    </lineage>
</organism>
<evidence type="ECO:0000256" key="30">
    <source>
        <dbReference type="ARBA" id="ARBA00067896"/>
    </source>
</evidence>
<feature type="coiled-coil region" evidence="32">
    <location>
        <begin position="37"/>
        <end position="106"/>
    </location>
</feature>
<dbReference type="SUPFAM" id="SSF48350">
    <property type="entry name" value="GTPase activation domain, GAP"/>
    <property type="match status" value="1"/>
</dbReference>
<dbReference type="GO" id="GO:0007266">
    <property type="term" value="P:Rho protein signal transduction"/>
    <property type="evidence" value="ECO:0007669"/>
    <property type="project" value="TreeGrafter"/>
</dbReference>
<evidence type="ECO:0000256" key="12">
    <source>
        <dbReference type="ARBA" id="ARBA00022499"/>
    </source>
</evidence>
<dbReference type="PANTHER" id="PTHR46199:SF8">
    <property type="entry name" value="RAC GTPASE ACTIVATING PROTEIN 1"/>
    <property type="match status" value="1"/>
</dbReference>
<evidence type="ECO:0000256" key="21">
    <source>
        <dbReference type="ARBA" id="ARBA00022990"/>
    </source>
</evidence>
<evidence type="ECO:0000256" key="24">
    <source>
        <dbReference type="ARBA" id="ARBA00023121"/>
    </source>
</evidence>
<feature type="domain" description="Phorbol-ester/DAG-type" evidence="34">
    <location>
        <begin position="287"/>
        <end position="336"/>
    </location>
</feature>
<evidence type="ECO:0000256" key="7">
    <source>
        <dbReference type="ARBA" id="ARBA00022448"/>
    </source>
</evidence>
<dbReference type="GO" id="GO:0030496">
    <property type="term" value="C:midbody"/>
    <property type="evidence" value="ECO:0007669"/>
    <property type="project" value="UniProtKB-SubCell"/>
</dbReference>
<evidence type="ECO:0000256" key="16">
    <source>
        <dbReference type="ARBA" id="ARBA00022771"/>
    </source>
</evidence>
<keyword evidence="25" id="KW-0472">Membrane</keyword>
<keyword evidence="28" id="KW-0131">Cell cycle</keyword>
<keyword evidence="16" id="KW-0863">Zinc-finger</keyword>
<keyword evidence="19" id="KW-0832">Ubl conjugation</keyword>
<evidence type="ECO:0000313" key="37">
    <source>
        <dbReference type="Proteomes" id="UP000053001"/>
    </source>
</evidence>
<dbReference type="GO" id="GO:0051233">
    <property type="term" value="C:spindle midzone"/>
    <property type="evidence" value="ECO:0007669"/>
    <property type="project" value="TreeGrafter"/>
</dbReference>
<dbReference type="PROSITE" id="PS00479">
    <property type="entry name" value="ZF_DAG_PE_1"/>
    <property type="match status" value="1"/>
</dbReference>
<feature type="domain" description="Rho-GAP" evidence="35">
    <location>
        <begin position="350"/>
        <end position="540"/>
    </location>
</feature>
<keyword evidence="11" id="KW-0963">Cytoplasm</keyword>
<sequence length="634" mass="70865">METAMLNLRSLYDQLVRQAEVLSEGNEYQFIQLAKSFEEYRRKLQKTEHELGRYKELLMKTEAERSALDVKLKHARNQVDVEIKRRQKAETDCEKLERQIQLIRELLMCDASGSIQLSEEQKTALAFLNRPQVSVGGSGTKRLSTIDESGSILSDISFDKTDESLDWDSSVVKAVRLKRREKRRSSRQFIEGPPGPQKKTRSMGSTVDQGNESIVAKTTLMVPNDGGPIEAISTIQTVPYSLRSRRKKVSCPLQPWSSESSIGSKQVESKLETDGIGTPQSNGGVRLHDFVSKTVIKPESCVPCGKRVKFGKISLKCRDCRVVAHPECRDRCPLPCIPTLTGTPVRIGEGTLMDFVPSTPPMIPSIVVHCVNEIEQRGLRETGLYRISGCDKTVRELKEKFLRAKNIPLLSKVDDIHAICGLLKDFLRSLKEPLLTFRLNKTFMEAAEISDEDNSVAAMYQAVGELPQANRDTLAFLMVHLQRVAQSPETKMDVANLAKVFGPTIVAHAVPDPDPMTILQDTKRQPKVVERLLLMPMDYWSQLMMVDQENIDPAVHVIENTNAYSTPQTPDVKVSMLGPLTTPEQQLSKTPSSGSLSQRVRSTFSKSTPKFGSKSKSTTHLGHQGNFFASPMLK</sequence>
<dbReference type="Gene3D" id="1.10.555.10">
    <property type="entry name" value="Rho GTPase activation protein"/>
    <property type="match status" value="1"/>
</dbReference>
<keyword evidence="37" id="KW-1185">Reference proteome</keyword>
<evidence type="ECO:0000256" key="25">
    <source>
        <dbReference type="ARBA" id="ARBA00023136"/>
    </source>
</evidence>
<evidence type="ECO:0000256" key="14">
    <source>
        <dbReference type="ARBA" id="ARBA00022618"/>
    </source>
</evidence>
<keyword evidence="7" id="KW-0813">Transport</keyword>
<dbReference type="FunFam" id="1.10.555.10:FF:000034">
    <property type="entry name" value="Rac GTPase-activating protein 1"/>
    <property type="match status" value="1"/>
</dbReference>
<dbReference type="GO" id="GO:0007283">
    <property type="term" value="P:spermatogenesis"/>
    <property type="evidence" value="ECO:0007669"/>
    <property type="project" value="UniProtKB-KW"/>
</dbReference>
<keyword evidence="26" id="KW-0206">Cytoskeleton</keyword>
<dbReference type="AlphaFoldDB" id="A0A091PN32"/>
<dbReference type="InterPro" id="IPR000198">
    <property type="entry name" value="RhoGAP_dom"/>
</dbReference>
<evidence type="ECO:0000256" key="27">
    <source>
        <dbReference type="ARBA" id="ARBA00023242"/>
    </source>
</evidence>
<dbReference type="Pfam" id="PF00620">
    <property type="entry name" value="RhoGAP"/>
    <property type="match status" value="1"/>
</dbReference>
<dbReference type="GO" id="GO:0030154">
    <property type="term" value="P:cell differentiation"/>
    <property type="evidence" value="ECO:0007669"/>
    <property type="project" value="UniProtKB-KW"/>
</dbReference>
<evidence type="ECO:0000256" key="22">
    <source>
        <dbReference type="ARBA" id="ARBA00023054"/>
    </source>
</evidence>
<keyword evidence="13" id="KW-0597">Phosphoprotein</keyword>
<proteinExistence type="predicted"/>
<evidence type="ECO:0000256" key="29">
    <source>
        <dbReference type="ARBA" id="ARBA00023329"/>
    </source>
</evidence>
<evidence type="ECO:0000313" key="36">
    <source>
        <dbReference type="EMBL" id="KFQ08736.1"/>
    </source>
</evidence>
<keyword evidence="24" id="KW-0446">Lipid-binding</keyword>
<dbReference type="GO" id="GO:0005634">
    <property type="term" value="C:nucleus"/>
    <property type="evidence" value="ECO:0007669"/>
    <property type="project" value="UniProtKB-SubCell"/>
</dbReference>
<comment type="subcellular location">
    <subcellularLocation>
        <location evidence="5">Cell membrane</location>
        <topology evidence="5">Peripheral membrane protein</topology>
        <orientation evidence="5">Cytoplasmic side</orientation>
    </subcellularLocation>
    <subcellularLocation>
        <location evidence="6">Cleavage furrow</location>
    </subcellularLocation>
    <subcellularLocation>
        <location evidence="2">Cytoplasm</location>
        <location evidence="2">Cytoskeleton</location>
        <location evidence="2">Spindle</location>
    </subcellularLocation>
    <subcellularLocation>
        <location evidence="4">Cytoplasmic vesicle</location>
        <location evidence="4">Secretory vesicle</location>
        <location evidence="4">Acrosome</location>
    </subcellularLocation>
    <subcellularLocation>
        <location evidence="3">Midbody</location>
    </subcellularLocation>
    <subcellularLocation>
        <location evidence="1">Nucleus</location>
    </subcellularLocation>
</comment>
<dbReference type="CDD" id="cd04382">
    <property type="entry name" value="RhoGAP_MgcRacGAP"/>
    <property type="match status" value="1"/>
</dbReference>
<dbReference type="PhylomeDB" id="A0A091PN32"/>
<feature type="compositionally biased region" description="Polar residues" evidence="33">
    <location>
        <begin position="582"/>
        <end position="621"/>
    </location>
</feature>
<dbReference type="GO" id="GO:0006811">
    <property type="term" value="P:monoatomic ion transport"/>
    <property type="evidence" value="ECO:0007669"/>
    <property type="project" value="UniProtKB-KW"/>
</dbReference>
<dbReference type="Pfam" id="PF00130">
    <property type="entry name" value="C1_1"/>
    <property type="match status" value="1"/>
</dbReference>
<dbReference type="FunFam" id="3.30.60.20:FF:000033">
    <property type="entry name" value="Rac GTPase-activating protein 1"/>
    <property type="match status" value="1"/>
</dbReference>
<evidence type="ECO:0000256" key="32">
    <source>
        <dbReference type="SAM" id="Coils"/>
    </source>
</evidence>
<keyword evidence="10" id="KW-1003">Cell membrane</keyword>
<dbReference type="GO" id="GO:0051256">
    <property type="term" value="P:mitotic spindle midzone assembly"/>
    <property type="evidence" value="ECO:0007669"/>
    <property type="project" value="TreeGrafter"/>
</dbReference>
<dbReference type="PROSITE" id="PS50081">
    <property type="entry name" value="ZF_DAG_PE_2"/>
    <property type="match status" value="1"/>
</dbReference>
<keyword evidence="18" id="KW-0862">Zinc</keyword>
<gene>
    <name evidence="36" type="ORF">N330_13906</name>
</gene>
<feature type="region of interest" description="Disordered" evidence="33">
    <location>
        <begin position="182"/>
        <end position="208"/>
    </location>
</feature>
<reference evidence="36 37" key="1">
    <citation type="submission" date="2014-04" db="EMBL/GenBank/DDBJ databases">
        <title>Genome evolution of avian class.</title>
        <authorList>
            <person name="Zhang G."/>
            <person name="Li C."/>
        </authorList>
    </citation>
    <scope>NUCLEOTIDE SEQUENCE [LARGE SCALE GENOMIC DNA]</scope>
    <source>
        <strain evidence="36">BGI_N330</strain>
    </source>
</reference>
<keyword evidence="23" id="KW-0406">Ion transport</keyword>
<evidence type="ECO:0000256" key="26">
    <source>
        <dbReference type="ARBA" id="ARBA00023212"/>
    </source>
</evidence>
<feature type="region of interest" description="Disordered" evidence="33">
    <location>
        <begin position="582"/>
        <end position="634"/>
    </location>
</feature>
<keyword evidence="29" id="KW-0968">Cytoplasmic vesicle</keyword>
<keyword evidence="8" id="KW-0343">GTPase activation</keyword>
<keyword evidence="27" id="KW-0539">Nucleus</keyword>
<keyword evidence="22 32" id="KW-0175">Coiled coil</keyword>
<evidence type="ECO:0000256" key="8">
    <source>
        <dbReference type="ARBA" id="ARBA00022468"/>
    </source>
</evidence>
<dbReference type="GO" id="GO:0005096">
    <property type="term" value="F:GTPase activator activity"/>
    <property type="evidence" value="ECO:0007669"/>
    <property type="project" value="UniProtKB-KW"/>
</dbReference>
<evidence type="ECO:0000256" key="15">
    <source>
        <dbReference type="ARBA" id="ARBA00022723"/>
    </source>
</evidence>
<dbReference type="Proteomes" id="UP000053001">
    <property type="component" value="Unassembled WGS sequence"/>
</dbReference>
<evidence type="ECO:0000256" key="6">
    <source>
        <dbReference type="ARBA" id="ARBA00004626"/>
    </source>
</evidence>
<dbReference type="SMART" id="SM00109">
    <property type="entry name" value="C1"/>
    <property type="match status" value="1"/>
</dbReference>
<evidence type="ECO:0000256" key="9">
    <source>
        <dbReference type="ARBA" id="ARBA00022473"/>
    </source>
</evidence>
<dbReference type="CDD" id="cd20821">
    <property type="entry name" value="C1_MgcRacGAP"/>
    <property type="match status" value="1"/>
</dbReference>
<evidence type="ECO:0000256" key="5">
    <source>
        <dbReference type="ARBA" id="ARBA00004413"/>
    </source>
</evidence>
<dbReference type="PROSITE" id="PS50238">
    <property type="entry name" value="RHOGAP"/>
    <property type="match status" value="1"/>
</dbReference>
<keyword evidence="17" id="KW-0221">Differentiation</keyword>
<dbReference type="InterPro" id="IPR008936">
    <property type="entry name" value="Rho_GTPase_activation_prot"/>
</dbReference>
<keyword evidence="15" id="KW-0479">Metal-binding</keyword>
<dbReference type="GO" id="GO:0032154">
    <property type="term" value="C:cleavage furrow"/>
    <property type="evidence" value="ECO:0007669"/>
    <property type="project" value="UniProtKB-SubCell"/>
</dbReference>
<evidence type="ECO:0000259" key="34">
    <source>
        <dbReference type="PROSITE" id="PS50081"/>
    </source>
</evidence>
<dbReference type="InterPro" id="IPR002219">
    <property type="entry name" value="PKC_DAG/PE"/>
</dbReference>
<evidence type="ECO:0000256" key="18">
    <source>
        <dbReference type="ARBA" id="ARBA00022833"/>
    </source>
</evidence>
<evidence type="ECO:0000256" key="23">
    <source>
        <dbReference type="ARBA" id="ARBA00023065"/>
    </source>
</evidence>
<evidence type="ECO:0000256" key="33">
    <source>
        <dbReference type="SAM" id="MobiDB-lite"/>
    </source>
</evidence>
<evidence type="ECO:0000256" key="11">
    <source>
        <dbReference type="ARBA" id="ARBA00022490"/>
    </source>
</evidence>
<evidence type="ECO:0000259" key="35">
    <source>
        <dbReference type="PROSITE" id="PS50238"/>
    </source>
</evidence>
<evidence type="ECO:0000256" key="2">
    <source>
        <dbReference type="ARBA" id="ARBA00004186"/>
    </source>
</evidence>
<evidence type="ECO:0000256" key="13">
    <source>
        <dbReference type="ARBA" id="ARBA00022553"/>
    </source>
</evidence>
<dbReference type="Gene3D" id="3.30.60.20">
    <property type="match status" value="1"/>
</dbReference>
<keyword evidence="21" id="KW-0007">Acetylation</keyword>
<evidence type="ECO:0000256" key="10">
    <source>
        <dbReference type="ARBA" id="ARBA00022475"/>
    </source>
</evidence>
<dbReference type="GO" id="GO:0008270">
    <property type="term" value="F:zinc ion binding"/>
    <property type="evidence" value="ECO:0007669"/>
    <property type="project" value="UniProtKB-KW"/>
</dbReference>
<dbReference type="SMART" id="SM00324">
    <property type="entry name" value="RhoGAP"/>
    <property type="match status" value="1"/>
</dbReference>
<dbReference type="GO" id="GO:0000281">
    <property type="term" value="P:mitotic cytokinesis"/>
    <property type="evidence" value="ECO:0007669"/>
    <property type="project" value="TreeGrafter"/>
</dbReference>
<keyword evidence="20" id="KW-0744">Spermatogenesis</keyword>
<dbReference type="SUPFAM" id="SSF57889">
    <property type="entry name" value="Cysteine-rich domain"/>
    <property type="match status" value="1"/>
</dbReference>
<evidence type="ECO:0000256" key="4">
    <source>
        <dbReference type="ARBA" id="ARBA00004218"/>
    </source>
</evidence>
<name>A0A091PN32_LEPDC</name>
<keyword evidence="12" id="KW-1017">Isopeptide bond</keyword>